<dbReference type="EMBL" id="AWQX01000058">
    <property type="protein sequence ID" value="EST35242.1"/>
    <property type="molecule type" value="Genomic_DNA"/>
</dbReference>
<keyword evidence="7" id="KW-1185">Reference proteome</keyword>
<dbReference type="Gene3D" id="3.30.1780.10">
    <property type="entry name" value="ornithine cyclodeaminase, domain 1"/>
    <property type="match status" value="1"/>
</dbReference>
<protein>
    <recommendedName>
        <fullName evidence="5">HTH lacI-type domain-containing protein</fullName>
    </recommendedName>
</protein>
<dbReference type="InterPro" id="IPR046335">
    <property type="entry name" value="LacI/GalR-like_sensor"/>
</dbReference>
<evidence type="ECO:0000313" key="7">
    <source>
        <dbReference type="Proteomes" id="UP000017984"/>
    </source>
</evidence>
<dbReference type="HOGENOM" id="CLU_037628_6_1_11"/>
<dbReference type="SUPFAM" id="SSF53822">
    <property type="entry name" value="Periplasmic binding protein-like I"/>
    <property type="match status" value="1"/>
</dbReference>
<dbReference type="GO" id="GO:0000976">
    <property type="term" value="F:transcription cis-regulatory region binding"/>
    <property type="evidence" value="ECO:0007669"/>
    <property type="project" value="TreeGrafter"/>
</dbReference>
<organism evidence="6 7">
    <name type="scientific">Streptomyces roseochromogenus subsp. oscitans DS 12.976</name>
    <dbReference type="NCBI Taxonomy" id="1352936"/>
    <lineage>
        <taxon>Bacteria</taxon>
        <taxon>Bacillati</taxon>
        <taxon>Actinomycetota</taxon>
        <taxon>Actinomycetes</taxon>
        <taxon>Kitasatosporales</taxon>
        <taxon>Streptomycetaceae</taxon>
        <taxon>Streptomyces</taxon>
    </lineage>
</organism>
<dbReference type="Pfam" id="PF13377">
    <property type="entry name" value="Peripla_BP_3"/>
    <property type="match status" value="1"/>
</dbReference>
<dbReference type="InterPro" id="IPR028082">
    <property type="entry name" value="Peripla_BP_I"/>
</dbReference>
<dbReference type="InterPro" id="IPR023401">
    <property type="entry name" value="ODC_N"/>
</dbReference>
<sequence>MTLVLTRSDLEAVLEPTACLAALRDGFRAAGAAAVPGQRVRTDLPFPGTPTALIPGIDAYTVKVNTKFPGARPALRGVICLHSGAGGVRRAASGTGHGYRPASTELPPVVRPAPAASSPCGYPVRHPPRRSPEVTEAVSRPTLEAVAARAGVSRATVSRVVNGGDGVRAPLAERVRQAVAELGYVPNQAARSLVTRRHDAVAVVIAEPETRVFADPFFALQLRGISKELTAHDNQLVLLLTEGRDDHARVARYLAGGHVDGALVFSLHLDDPLPGLIHDAGVPTVFGGRPGWGDDGCAADATRAPGEDLGVVYVDCDNRGGARAAVRHLVDLGRTRIAHLTGALDQTSAVDRLDGYRDVMSEVPGASDPRLVVESDFTPGGGERAMRELLDRCPDVDAVFAANDLTALGALRVLRASGRRVPEDVAVIGFDDMLPVAMEADPPLTTVRQDIEEMGRLMARLLLRGLADDRDRTGTTADSPPAGGVILPTTLIRRASA</sequence>
<feature type="region of interest" description="Disordered" evidence="4">
    <location>
        <begin position="92"/>
        <end position="138"/>
    </location>
</feature>
<proteinExistence type="predicted"/>
<dbReference type="GO" id="GO:0003700">
    <property type="term" value="F:DNA-binding transcription factor activity"/>
    <property type="evidence" value="ECO:0007669"/>
    <property type="project" value="TreeGrafter"/>
</dbReference>
<dbReference type="PANTHER" id="PTHR30146:SF109">
    <property type="entry name" value="HTH-TYPE TRANSCRIPTIONAL REGULATOR GALS"/>
    <property type="match status" value="1"/>
</dbReference>
<accession>V6KSZ4</accession>
<keyword evidence="2" id="KW-0238">DNA-binding</keyword>
<keyword evidence="1" id="KW-0805">Transcription regulation</keyword>
<gene>
    <name evidence="6" type="ORF">M878_06765</name>
</gene>
<dbReference type="SMART" id="SM00354">
    <property type="entry name" value="HTH_LACI"/>
    <property type="match status" value="1"/>
</dbReference>
<dbReference type="PATRIC" id="fig|1352936.5.peg.1447"/>
<dbReference type="PROSITE" id="PS50932">
    <property type="entry name" value="HTH_LACI_2"/>
    <property type="match status" value="1"/>
</dbReference>
<dbReference type="PANTHER" id="PTHR30146">
    <property type="entry name" value="LACI-RELATED TRANSCRIPTIONAL REPRESSOR"/>
    <property type="match status" value="1"/>
</dbReference>
<dbReference type="CDD" id="cd06267">
    <property type="entry name" value="PBP1_LacI_sugar_binding-like"/>
    <property type="match status" value="1"/>
</dbReference>
<dbReference type="Gene3D" id="1.10.260.40">
    <property type="entry name" value="lambda repressor-like DNA-binding domains"/>
    <property type="match status" value="1"/>
</dbReference>
<dbReference type="Proteomes" id="UP000017984">
    <property type="component" value="Chromosome"/>
</dbReference>
<keyword evidence="3" id="KW-0804">Transcription</keyword>
<dbReference type="SUPFAM" id="SSF47413">
    <property type="entry name" value="lambda repressor-like DNA-binding domains"/>
    <property type="match status" value="1"/>
</dbReference>
<dbReference type="Gene3D" id="3.40.50.2300">
    <property type="match status" value="2"/>
</dbReference>
<evidence type="ECO:0000256" key="1">
    <source>
        <dbReference type="ARBA" id="ARBA00023015"/>
    </source>
</evidence>
<evidence type="ECO:0000256" key="4">
    <source>
        <dbReference type="SAM" id="MobiDB-lite"/>
    </source>
</evidence>
<evidence type="ECO:0000256" key="3">
    <source>
        <dbReference type="ARBA" id="ARBA00023163"/>
    </source>
</evidence>
<feature type="domain" description="HTH lacI-type" evidence="5">
    <location>
        <begin position="141"/>
        <end position="195"/>
    </location>
</feature>
<comment type="caution">
    <text evidence="6">The sequence shown here is derived from an EMBL/GenBank/DDBJ whole genome shotgun (WGS) entry which is preliminary data.</text>
</comment>
<evidence type="ECO:0000313" key="6">
    <source>
        <dbReference type="EMBL" id="EST35242.1"/>
    </source>
</evidence>
<reference evidence="6 7" key="1">
    <citation type="journal article" date="2014" name="Genome Announc.">
        <title>Draft Genome Sequence of Streptomyces roseochromogenes subsp. oscitans DS 12.976, Producer of the Aminocoumarin Antibiotic Clorobiocin.</title>
        <authorList>
            <person name="Ruckert C."/>
            <person name="Kalinowski J."/>
            <person name="Heide L."/>
            <person name="Apel A.K."/>
        </authorList>
    </citation>
    <scope>NUCLEOTIDE SEQUENCE [LARGE SCALE GENOMIC DNA]</scope>
    <source>
        <strain evidence="6 7">DS 12.976</strain>
    </source>
</reference>
<dbReference type="STRING" id="1352936.M878_06765"/>
<dbReference type="AlphaFoldDB" id="V6KSZ4"/>
<dbReference type="InterPro" id="IPR000843">
    <property type="entry name" value="HTH_LacI"/>
</dbReference>
<dbReference type="Pfam" id="PF00356">
    <property type="entry name" value="LacI"/>
    <property type="match status" value="1"/>
</dbReference>
<dbReference type="InterPro" id="IPR010982">
    <property type="entry name" value="Lambda_DNA-bd_dom_sf"/>
</dbReference>
<evidence type="ECO:0000259" key="5">
    <source>
        <dbReference type="PROSITE" id="PS50932"/>
    </source>
</evidence>
<dbReference type="CDD" id="cd01392">
    <property type="entry name" value="HTH_LacI"/>
    <property type="match status" value="1"/>
</dbReference>
<evidence type="ECO:0000256" key="2">
    <source>
        <dbReference type="ARBA" id="ARBA00023125"/>
    </source>
</evidence>
<name>V6KSZ4_STRRC</name>